<dbReference type="RefSeq" id="WP_141996247.1">
    <property type="nucleotide sequence ID" value="NZ_VFML01000001.1"/>
</dbReference>
<evidence type="ECO:0000313" key="1">
    <source>
        <dbReference type="EMBL" id="TQJ01442.1"/>
    </source>
</evidence>
<dbReference type="EMBL" id="VFML01000001">
    <property type="protein sequence ID" value="TQJ01442.1"/>
    <property type="molecule type" value="Genomic_DNA"/>
</dbReference>
<evidence type="ECO:0000313" key="2">
    <source>
        <dbReference type="Proteomes" id="UP000320876"/>
    </source>
</evidence>
<dbReference type="AlphaFoldDB" id="A0A542DEF6"/>
<name>A0A542DEF6_AMYCI</name>
<sequence length="112" mass="11737">MPDGGYSYEPGALQRIVAELGQGSELLDQAATAGAEAPDAGASSTHVARAMQALMTSAVAAARMLDDIAGKVHVASGAYEQIENNHEGALRRERREAWGDGKSFAEQNIPLN</sequence>
<dbReference type="OrthoDB" id="3697571at2"/>
<reference evidence="1 2" key="1">
    <citation type="submission" date="2019-06" db="EMBL/GenBank/DDBJ databases">
        <title>Sequencing the genomes of 1000 actinobacteria strains.</title>
        <authorList>
            <person name="Klenk H.-P."/>
        </authorList>
    </citation>
    <scope>NUCLEOTIDE SEQUENCE [LARGE SCALE GENOMIC DNA]</scope>
    <source>
        <strain evidence="1 2">DSM 45679</strain>
    </source>
</reference>
<proteinExistence type="predicted"/>
<protein>
    <recommendedName>
        <fullName evidence="3">Excreted virulence factor EspC (Type VII ESX diderm)</fullName>
    </recommendedName>
</protein>
<dbReference type="Proteomes" id="UP000320876">
    <property type="component" value="Unassembled WGS sequence"/>
</dbReference>
<accession>A0A542DEF6</accession>
<organism evidence="1 2">
    <name type="scientific">Amycolatopsis cihanbeyliensis</name>
    <dbReference type="NCBI Taxonomy" id="1128664"/>
    <lineage>
        <taxon>Bacteria</taxon>
        <taxon>Bacillati</taxon>
        <taxon>Actinomycetota</taxon>
        <taxon>Actinomycetes</taxon>
        <taxon>Pseudonocardiales</taxon>
        <taxon>Pseudonocardiaceae</taxon>
        <taxon>Amycolatopsis</taxon>
    </lineage>
</organism>
<comment type="caution">
    <text evidence="1">The sequence shown here is derived from an EMBL/GenBank/DDBJ whole genome shotgun (WGS) entry which is preliminary data.</text>
</comment>
<keyword evidence="2" id="KW-1185">Reference proteome</keyword>
<gene>
    <name evidence="1" type="ORF">FB471_1122</name>
</gene>
<evidence type="ECO:0008006" key="3">
    <source>
        <dbReference type="Google" id="ProtNLM"/>
    </source>
</evidence>